<dbReference type="PANTHER" id="PTHR48083:SF13">
    <property type="entry name" value="ACYL-COA DEHYDROGENASE FAMILY MEMBER 11"/>
    <property type="match status" value="1"/>
</dbReference>
<dbReference type="PANTHER" id="PTHR48083">
    <property type="entry name" value="MEDIUM-CHAIN SPECIFIC ACYL-COA DEHYDROGENASE, MITOCHONDRIAL-RELATED"/>
    <property type="match status" value="1"/>
</dbReference>
<dbReference type="AlphaFoldDB" id="D3F8Z3"/>
<comment type="cofactor">
    <cofactor evidence="1 7">
        <name>FAD</name>
        <dbReference type="ChEBI" id="CHEBI:57692"/>
    </cofactor>
</comment>
<protein>
    <submittedName>
        <fullName evidence="11">Acyl-CoA dehydrogenase domain protein</fullName>
    </submittedName>
</protein>
<dbReference type="eggNOG" id="COG1960">
    <property type="taxonomic scope" value="Bacteria"/>
</dbReference>
<gene>
    <name evidence="11" type="ordered locus">Cwoe_4575</name>
</gene>
<dbReference type="GO" id="GO:0050660">
    <property type="term" value="F:flavin adenine dinucleotide binding"/>
    <property type="evidence" value="ECO:0007669"/>
    <property type="project" value="InterPro"/>
</dbReference>
<evidence type="ECO:0000313" key="12">
    <source>
        <dbReference type="Proteomes" id="UP000008229"/>
    </source>
</evidence>
<dbReference type="Gene3D" id="1.20.140.10">
    <property type="entry name" value="Butyryl-CoA Dehydrogenase, subunit A, domain 3"/>
    <property type="match status" value="1"/>
</dbReference>
<dbReference type="InterPro" id="IPR036250">
    <property type="entry name" value="AcylCo_DH-like_C"/>
</dbReference>
<evidence type="ECO:0000256" key="2">
    <source>
        <dbReference type="ARBA" id="ARBA00009347"/>
    </source>
</evidence>
<sequence length="407" mass="45309">MDFEPSDRAKEYQERLQAFMDEKVYPAERVYIAQVRAADSPHVHPPVMEELKEEARRRGLWNLFLPDPAHGPGLSYLEYAPLAEIMGRTMIAAEATNCNAPDTGNMEVLHQFGSDAQKERWLQPLLDGEIRSGFAMTEPDVASSDATNVQMSMVREGDELVLNGRKWWTTGALHERCRILIVMGKTDPDAHVYAQQSMVLVPLDTPGLEIVRSLPVFGYHDPEGHAELKFTDVRVPAENVIAQPGAGFLIAQARLGPGRIHHCMRAVGAAERALELMCARADARETFGKPVSTRSNIRDWIAEARIELEMLRLLVLKTAWLVDRVGGKNARVEVAAIKVAAPNIALKIIDRAIQVHGGAGVSDDTPLAYMYAHMRTLRLADGPDEVHKLSIARRELRRQRGEEAPVL</sequence>
<evidence type="ECO:0000259" key="8">
    <source>
        <dbReference type="Pfam" id="PF00441"/>
    </source>
</evidence>
<dbReference type="GO" id="GO:0005737">
    <property type="term" value="C:cytoplasm"/>
    <property type="evidence" value="ECO:0007669"/>
    <property type="project" value="TreeGrafter"/>
</dbReference>
<dbReference type="FunFam" id="2.40.110.10:FF:000002">
    <property type="entry name" value="Acyl-CoA dehydrogenase fadE12"/>
    <property type="match status" value="1"/>
</dbReference>
<name>D3F8Z3_CONWI</name>
<proteinExistence type="inferred from homology"/>
<dbReference type="GO" id="GO:0033539">
    <property type="term" value="P:fatty acid beta-oxidation using acyl-CoA dehydrogenase"/>
    <property type="evidence" value="ECO:0007669"/>
    <property type="project" value="TreeGrafter"/>
</dbReference>
<dbReference type="RefSeq" id="WP_012936039.1">
    <property type="nucleotide sequence ID" value="NC_013739.1"/>
</dbReference>
<accession>D3F8Z3</accession>
<evidence type="ECO:0000256" key="6">
    <source>
        <dbReference type="ARBA" id="ARBA00023002"/>
    </source>
</evidence>
<dbReference type="STRING" id="469383.Cwoe_4575"/>
<comment type="subunit">
    <text evidence="3">Homodimer.</text>
</comment>
<dbReference type="EMBL" id="CP001854">
    <property type="protein sequence ID" value="ADB52988.1"/>
    <property type="molecule type" value="Genomic_DNA"/>
</dbReference>
<dbReference type="SUPFAM" id="SSF56645">
    <property type="entry name" value="Acyl-CoA dehydrogenase NM domain-like"/>
    <property type="match status" value="1"/>
</dbReference>
<dbReference type="Pfam" id="PF00441">
    <property type="entry name" value="Acyl-CoA_dh_1"/>
    <property type="match status" value="1"/>
</dbReference>
<evidence type="ECO:0000256" key="5">
    <source>
        <dbReference type="ARBA" id="ARBA00022827"/>
    </source>
</evidence>
<dbReference type="Pfam" id="PF02770">
    <property type="entry name" value="Acyl-CoA_dh_M"/>
    <property type="match status" value="1"/>
</dbReference>
<evidence type="ECO:0000256" key="4">
    <source>
        <dbReference type="ARBA" id="ARBA00022630"/>
    </source>
</evidence>
<reference evidence="11" key="1">
    <citation type="journal article" date="2010" name="Stand. Genomic Sci.">
        <title>Complete genome sequence of Conexibacter woesei type strain (ID131577).</title>
        <authorList>
            <person name="Pukall R."/>
            <person name="Lapidus A."/>
            <person name="Glavina Del Rio T."/>
            <person name="Copeland A."/>
            <person name="Tice H."/>
            <person name="Cheng J.-F."/>
            <person name="Lucas S."/>
            <person name="Chen F."/>
            <person name="Nolan M."/>
            <person name="Bruce D."/>
            <person name="Goodwin L."/>
            <person name="Pitluck S."/>
            <person name="Mavromatis K."/>
            <person name="Ivanova N."/>
            <person name="Ovchinnikova G."/>
            <person name="Pati A."/>
            <person name="Chen A."/>
            <person name="Palaniappan K."/>
            <person name="Land M."/>
            <person name="Hauser L."/>
            <person name="Chang Y.-J."/>
            <person name="Jeffries C.D."/>
            <person name="Chain P."/>
            <person name="Meincke L."/>
            <person name="Sims D."/>
            <person name="Brettin T."/>
            <person name="Detter J.C."/>
            <person name="Rohde M."/>
            <person name="Goeker M."/>
            <person name="Bristow J."/>
            <person name="Eisen J.A."/>
            <person name="Markowitz V."/>
            <person name="Kyrpides N.C."/>
            <person name="Klenk H.-P."/>
            <person name="Hugenholtz P."/>
        </authorList>
    </citation>
    <scope>NUCLEOTIDE SEQUENCE [LARGE SCALE GENOMIC DNA]</scope>
    <source>
        <strain evidence="11">DSM 14684</strain>
    </source>
</reference>
<dbReference type="Proteomes" id="UP000008229">
    <property type="component" value="Chromosome"/>
</dbReference>
<evidence type="ECO:0000313" key="11">
    <source>
        <dbReference type="EMBL" id="ADB52988.1"/>
    </source>
</evidence>
<dbReference type="GO" id="GO:0003995">
    <property type="term" value="F:acyl-CoA dehydrogenase activity"/>
    <property type="evidence" value="ECO:0007669"/>
    <property type="project" value="TreeGrafter"/>
</dbReference>
<comment type="similarity">
    <text evidence="2 7">Belongs to the acyl-CoA dehydrogenase family.</text>
</comment>
<dbReference type="SUPFAM" id="SSF47203">
    <property type="entry name" value="Acyl-CoA dehydrogenase C-terminal domain-like"/>
    <property type="match status" value="1"/>
</dbReference>
<feature type="domain" description="Acyl-CoA dehydrogenase/oxidase N-terminal" evidence="10">
    <location>
        <begin position="7"/>
        <end position="129"/>
    </location>
</feature>
<organism evidence="11 12">
    <name type="scientific">Conexibacter woesei (strain DSM 14684 / CCUG 47730 / CIP 108061 / JCM 11494 / NBRC 100937 / ID131577)</name>
    <dbReference type="NCBI Taxonomy" id="469383"/>
    <lineage>
        <taxon>Bacteria</taxon>
        <taxon>Bacillati</taxon>
        <taxon>Actinomycetota</taxon>
        <taxon>Thermoleophilia</taxon>
        <taxon>Solirubrobacterales</taxon>
        <taxon>Conexibacteraceae</taxon>
        <taxon>Conexibacter</taxon>
    </lineage>
</organism>
<dbReference type="InterPro" id="IPR013786">
    <property type="entry name" value="AcylCoA_DH/ox_N"/>
</dbReference>
<dbReference type="Gene3D" id="2.40.110.10">
    <property type="entry name" value="Butyryl-CoA Dehydrogenase, subunit A, domain 2"/>
    <property type="match status" value="1"/>
</dbReference>
<keyword evidence="6 7" id="KW-0560">Oxidoreductase</keyword>
<evidence type="ECO:0000259" key="10">
    <source>
        <dbReference type="Pfam" id="PF02771"/>
    </source>
</evidence>
<keyword evidence="12" id="KW-1185">Reference proteome</keyword>
<feature type="domain" description="Acyl-CoA dehydrogenase/oxidase C-terminal" evidence="8">
    <location>
        <begin position="245"/>
        <end position="394"/>
    </location>
</feature>
<dbReference type="InterPro" id="IPR009100">
    <property type="entry name" value="AcylCoA_DH/oxidase_NM_dom_sf"/>
</dbReference>
<dbReference type="KEGG" id="cwo:Cwoe_4575"/>
<dbReference type="Gene3D" id="1.10.540.10">
    <property type="entry name" value="Acyl-CoA dehydrogenase/oxidase, N-terminal domain"/>
    <property type="match status" value="1"/>
</dbReference>
<keyword evidence="5 7" id="KW-0274">FAD</keyword>
<keyword evidence="4 7" id="KW-0285">Flavoprotein</keyword>
<evidence type="ECO:0000256" key="7">
    <source>
        <dbReference type="RuleBase" id="RU362125"/>
    </source>
</evidence>
<dbReference type="InterPro" id="IPR046373">
    <property type="entry name" value="Acyl-CoA_Oxase/DH_mid-dom_sf"/>
</dbReference>
<evidence type="ECO:0000256" key="1">
    <source>
        <dbReference type="ARBA" id="ARBA00001974"/>
    </source>
</evidence>
<evidence type="ECO:0000259" key="9">
    <source>
        <dbReference type="Pfam" id="PF02770"/>
    </source>
</evidence>
<evidence type="ECO:0000256" key="3">
    <source>
        <dbReference type="ARBA" id="ARBA00011738"/>
    </source>
</evidence>
<feature type="domain" description="Acyl-CoA oxidase/dehydrogenase middle" evidence="9">
    <location>
        <begin position="133"/>
        <end position="233"/>
    </location>
</feature>
<dbReference type="HOGENOM" id="CLU_018204_1_2_11"/>
<dbReference type="OrthoDB" id="8876745at2"/>
<dbReference type="InterPro" id="IPR037069">
    <property type="entry name" value="AcylCoA_DH/ox_N_sf"/>
</dbReference>
<dbReference type="InterPro" id="IPR006091">
    <property type="entry name" value="Acyl-CoA_Oxase/DH_mid-dom"/>
</dbReference>
<dbReference type="Pfam" id="PF02771">
    <property type="entry name" value="Acyl-CoA_dh_N"/>
    <property type="match status" value="1"/>
</dbReference>
<dbReference type="InterPro" id="IPR050741">
    <property type="entry name" value="Acyl-CoA_dehydrogenase"/>
</dbReference>
<dbReference type="InterPro" id="IPR009075">
    <property type="entry name" value="AcylCo_DH/oxidase_C"/>
</dbReference>